<comment type="similarity">
    <text evidence="1">Belongs to the LovG family.</text>
</comment>
<dbReference type="Proteomes" id="UP001174909">
    <property type="component" value="Unassembled WGS sequence"/>
</dbReference>
<dbReference type="GO" id="GO:0005737">
    <property type="term" value="C:cytoplasm"/>
    <property type="evidence" value="ECO:0007669"/>
    <property type="project" value="TreeGrafter"/>
</dbReference>
<dbReference type="InterPro" id="IPR029058">
    <property type="entry name" value="AB_hydrolase_fold"/>
</dbReference>
<dbReference type="FunFam" id="3.40.50.1820:FF:000073">
    <property type="entry name" value="esterase OVCA2 isoform X6"/>
    <property type="match status" value="1"/>
</dbReference>
<dbReference type="GO" id="GO:0005634">
    <property type="term" value="C:nucleus"/>
    <property type="evidence" value="ECO:0007669"/>
    <property type="project" value="TreeGrafter"/>
</dbReference>
<dbReference type="PANTHER" id="PTHR48070">
    <property type="entry name" value="ESTERASE OVCA2"/>
    <property type="match status" value="1"/>
</dbReference>
<evidence type="ECO:0000256" key="1">
    <source>
        <dbReference type="ARBA" id="ARBA00005863"/>
    </source>
</evidence>
<dbReference type="PANTHER" id="PTHR48070:SF6">
    <property type="entry name" value="ESTERASE OVCA2"/>
    <property type="match status" value="1"/>
</dbReference>
<accession>A0AA35TR41</accession>
<evidence type="ECO:0000313" key="4">
    <source>
        <dbReference type="EMBL" id="CAI8052201.1"/>
    </source>
</evidence>
<dbReference type="GO" id="GO:0032526">
    <property type="term" value="P:response to retinoic acid"/>
    <property type="evidence" value="ECO:0007669"/>
    <property type="project" value="TreeGrafter"/>
</dbReference>
<dbReference type="EMBL" id="CASHTH010003996">
    <property type="protein sequence ID" value="CAI8052201.1"/>
    <property type="molecule type" value="Genomic_DNA"/>
</dbReference>
<feature type="domain" description="Serine hydrolase" evidence="3">
    <location>
        <begin position="3"/>
        <end position="202"/>
    </location>
</feature>
<evidence type="ECO:0000256" key="2">
    <source>
        <dbReference type="ARBA" id="ARBA00022801"/>
    </source>
</evidence>
<keyword evidence="5" id="KW-1185">Reference proteome</keyword>
<dbReference type="Gene3D" id="3.40.50.1820">
    <property type="entry name" value="alpha/beta hydrolase"/>
    <property type="match status" value="1"/>
</dbReference>
<sequence>MGKLRVLCIHGYRQNEASFRERTGALRKLLKKQVDFFFLSAPHVIPEPVNLARPEEEQERGWWFSKPERSYYALERTDCCLGFQASVGVIRKAFEEQGPFDGVLGFSQGAAFVPLLGVLKQREPAGPLQFRFVILVAAFKSLVSPHSEYYDGALLDVPSFHVIGASDAVIPASVSEELAACCSMATVYRHDGGHYIPASGQLRAALIDFLTPFSTS</sequence>
<reference evidence="4" key="1">
    <citation type="submission" date="2023-03" db="EMBL/GenBank/DDBJ databases">
        <authorList>
            <person name="Steffen K."/>
            <person name="Cardenas P."/>
        </authorList>
    </citation>
    <scope>NUCLEOTIDE SEQUENCE</scope>
</reference>
<name>A0AA35TR41_GEOBA</name>
<keyword evidence="2" id="KW-0378">Hydrolase</keyword>
<organism evidence="4 5">
    <name type="scientific">Geodia barretti</name>
    <name type="common">Barrett's horny sponge</name>
    <dbReference type="NCBI Taxonomy" id="519541"/>
    <lineage>
        <taxon>Eukaryota</taxon>
        <taxon>Metazoa</taxon>
        <taxon>Porifera</taxon>
        <taxon>Demospongiae</taxon>
        <taxon>Heteroscleromorpha</taxon>
        <taxon>Tetractinellida</taxon>
        <taxon>Astrophorina</taxon>
        <taxon>Geodiidae</taxon>
        <taxon>Geodia</taxon>
    </lineage>
</organism>
<dbReference type="InterPro" id="IPR050593">
    <property type="entry name" value="LovG"/>
</dbReference>
<dbReference type="GO" id="GO:0016787">
    <property type="term" value="F:hydrolase activity"/>
    <property type="evidence" value="ECO:0007669"/>
    <property type="project" value="UniProtKB-KW"/>
</dbReference>
<dbReference type="InterPro" id="IPR005645">
    <property type="entry name" value="FSH-like_dom"/>
</dbReference>
<dbReference type="AlphaFoldDB" id="A0AA35TR41"/>
<gene>
    <name evidence="4" type="ORF">GBAR_LOCUS28574</name>
</gene>
<dbReference type="SUPFAM" id="SSF53474">
    <property type="entry name" value="alpha/beta-Hydrolases"/>
    <property type="match status" value="1"/>
</dbReference>
<comment type="caution">
    <text evidence="4">The sequence shown here is derived from an EMBL/GenBank/DDBJ whole genome shotgun (WGS) entry which is preliminary data.</text>
</comment>
<evidence type="ECO:0000313" key="5">
    <source>
        <dbReference type="Proteomes" id="UP001174909"/>
    </source>
</evidence>
<dbReference type="Pfam" id="PF03959">
    <property type="entry name" value="FSH1"/>
    <property type="match status" value="1"/>
</dbReference>
<proteinExistence type="inferred from homology"/>
<evidence type="ECO:0000259" key="3">
    <source>
        <dbReference type="Pfam" id="PF03959"/>
    </source>
</evidence>
<protein>
    <submittedName>
        <fullName evidence="4">Esterase OVCA2</fullName>
    </submittedName>
</protein>